<organism evidence="1 2">
    <name type="scientific">Mythimna loreyi</name>
    <dbReference type="NCBI Taxonomy" id="667449"/>
    <lineage>
        <taxon>Eukaryota</taxon>
        <taxon>Metazoa</taxon>
        <taxon>Ecdysozoa</taxon>
        <taxon>Arthropoda</taxon>
        <taxon>Hexapoda</taxon>
        <taxon>Insecta</taxon>
        <taxon>Pterygota</taxon>
        <taxon>Neoptera</taxon>
        <taxon>Endopterygota</taxon>
        <taxon>Lepidoptera</taxon>
        <taxon>Glossata</taxon>
        <taxon>Ditrysia</taxon>
        <taxon>Noctuoidea</taxon>
        <taxon>Noctuidae</taxon>
        <taxon>Noctuinae</taxon>
        <taxon>Hadenini</taxon>
        <taxon>Mythimna</taxon>
    </lineage>
</organism>
<comment type="caution">
    <text evidence="1">The sequence shown here is derived from an EMBL/GenBank/DDBJ whole genome shotgun (WGS) entry which is preliminary data.</text>
</comment>
<evidence type="ECO:0000313" key="2">
    <source>
        <dbReference type="Proteomes" id="UP001231649"/>
    </source>
</evidence>
<proteinExistence type="predicted"/>
<evidence type="ECO:0000313" key="1">
    <source>
        <dbReference type="EMBL" id="KAJ8728193.1"/>
    </source>
</evidence>
<keyword evidence="2" id="KW-1185">Reference proteome</keyword>
<reference evidence="1" key="1">
    <citation type="submission" date="2023-03" db="EMBL/GenBank/DDBJ databases">
        <title>Chromosome-level genomes of two armyworms, Mythimna separata and Mythimna loreyi, provide insights into the biosynthesis and reception of sex pheromones.</title>
        <authorList>
            <person name="Zhao H."/>
        </authorList>
    </citation>
    <scope>NUCLEOTIDE SEQUENCE</scope>
    <source>
        <strain evidence="1">BeijingLab</strain>
    </source>
</reference>
<name>A0ACC2QYG6_9NEOP</name>
<accession>A0ACC2QYG6</accession>
<dbReference type="EMBL" id="CM056785">
    <property type="protein sequence ID" value="KAJ8728193.1"/>
    <property type="molecule type" value="Genomic_DNA"/>
</dbReference>
<dbReference type="Proteomes" id="UP001231649">
    <property type="component" value="Chromosome 9"/>
</dbReference>
<protein>
    <submittedName>
        <fullName evidence="1">Uncharacterized protein</fullName>
    </submittedName>
</protein>
<sequence>MNLIAIYFILHCVLAAVVAEKLNPLSNEFINLINSKQNSWKAGRNFHENTPLSHIKHLMGALEDEYLLATYPKKKHDPELFASLPESFDARDKWPNCPSLNQIRDQGSCGSC</sequence>
<gene>
    <name evidence="1" type="ORF">PYW08_016578</name>
</gene>